<feature type="region of interest" description="Disordered" evidence="7">
    <location>
        <begin position="27"/>
        <end position="92"/>
    </location>
</feature>
<dbReference type="GO" id="GO:0030594">
    <property type="term" value="F:neurotransmitter receptor activity"/>
    <property type="evidence" value="ECO:0007669"/>
    <property type="project" value="InterPro"/>
</dbReference>
<dbReference type="InterPro" id="IPR027677">
    <property type="entry name" value="P2Y11_rcpt"/>
</dbReference>
<proteinExistence type="predicted"/>
<evidence type="ECO:0000259" key="9">
    <source>
        <dbReference type="PROSITE" id="PS50262"/>
    </source>
</evidence>
<dbReference type="GO" id="GO:0019843">
    <property type="term" value="F:rRNA binding"/>
    <property type="evidence" value="ECO:0007669"/>
    <property type="project" value="InterPro"/>
</dbReference>
<dbReference type="Pfam" id="PF00001">
    <property type="entry name" value="7tm_1"/>
    <property type="match status" value="1"/>
</dbReference>
<feature type="domain" description="Brix" evidence="10">
    <location>
        <begin position="132"/>
        <end position="395"/>
    </location>
</feature>
<dbReference type="InterPro" id="IPR007109">
    <property type="entry name" value="Brix"/>
</dbReference>
<evidence type="ECO:0000256" key="6">
    <source>
        <dbReference type="ARBA" id="ARBA00023170"/>
    </source>
</evidence>
<dbReference type="PRINTS" id="PR00237">
    <property type="entry name" value="GPCRRHODOPSN"/>
</dbReference>
<comment type="caution">
    <text evidence="11">The sequence shown here is derived from an EMBL/GenBank/DDBJ whole genome shotgun (WGS) entry which is preliminary data.</text>
</comment>
<keyword evidence="3 8" id="KW-0812">Transmembrane</keyword>
<evidence type="ECO:0000256" key="3">
    <source>
        <dbReference type="ARBA" id="ARBA00022692"/>
    </source>
</evidence>
<dbReference type="CDD" id="cd15376">
    <property type="entry name" value="7tmA_P2Y11"/>
    <property type="match status" value="1"/>
</dbReference>
<accession>A0A8J6GIQ4</accession>
<keyword evidence="4 8" id="KW-1133">Transmembrane helix</keyword>
<keyword evidence="6" id="KW-0675">Receptor</keyword>
<dbReference type="InterPro" id="IPR045112">
    <property type="entry name" value="PPAN-like"/>
</dbReference>
<feature type="region of interest" description="Disordered" evidence="7">
    <location>
        <begin position="446"/>
        <end position="550"/>
    </location>
</feature>
<reference evidence="11" key="1">
    <citation type="submission" date="2020-03" db="EMBL/GenBank/DDBJ databases">
        <title>Studies in the Genomics of Life Span.</title>
        <authorList>
            <person name="Glass D."/>
        </authorList>
    </citation>
    <scope>NUCLEOTIDE SEQUENCE</scope>
    <source>
        <strain evidence="11">LTLLF</strain>
        <tissue evidence="11">Muscle</tissue>
    </source>
</reference>
<protein>
    <submittedName>
        <fullName evidence="11">Suppressor of SWI4 1-like protein</fullName>
    </submittedName>
</protein>
<dbReference type="PANTHER" id="PTHR12661">
    <property type="entry name" value="PETER PAN-RELATED"/>
    <property type="match status" value="1"/>
</dbReference>
<evidence type="ECO:0000256" key="5">
    <source>
        <dbReference type="ARBA" id="ARBA00023136"/>
    </source>
</evidence>
<dbReference type="PROSITE" id="PS50833">
    <property type="entry name" value="BRIX"/>
    <property type="match status" value="1"/>
</dbReference>
<evidence type="ECO:0000256" key="7">
    <source>
        <dbReference type="SAM" id="MobiDB-lite"/>
    </source>
</evidence>
<feature type="compositionally biased region" description="Basic residues" evidence="7">
    <location>
        <begin position="446"/>
        <end position="458"/>
    </location>
</feature>
<organism evidence="11 12">
    <name type="scientific">Microtus ochrogaster</name>
    <name type="common">Prairie vole</name>
    <dbReference type="NCBI Taxonomy" id="79684"/>
    <lineage>
        <taxon>Eukaryota</taxon>
        <taxon>Metazoa</taxon>
        <taxon>Chordata</taxon>
        <taxon>Craniata</taxon>
        <taxon>Vertebrata</taxon>
        <taxon>Euteleostomi</taxon>
        <taxon>Mammalia</taxon>
        <taxon>Eutheria</taxon>
        <taxon>Euarchontoglires</taxon>
        <taxon>Glires</taxon>
        <taxon>Rodentia</taxon>
        <taxon>Myomorpha</taxon>
        <taxon>Muroidea</taxon>
        <taxon>Cricetidae</taxon>
        <taxon>Arvicolinae</taxon>
        <taxon>Microtus</taxon>
    </lineage>
</organism>
<dbReference type="GO" id="GO:0023041">
    <property type="term" value="P:neuronal signal transduction"/>
    <property type="evidence" value="ECO:0007669"/>
    <property type="project" value="InterPro"/>
</dbReference>
<keyword evidence="5 8" id="KW-0472">Membrane</keyword>
<feature type="transmembrane region" description="Helical" evidence="8">
    <location>
        <begin position="685"/>
        <end position="706"/>
    </location>
</feature>
<feature type="transmembrane region" description="Helical" evidence="8">
    <location>
        <begin position="569"/>
        <end position="592"/>
    </location>
</feature>
<gene>
    <name evidence="11" type="ORF">LTLLF_147100</name>
</gene>
<dbReference type="GO" id="GO:0005730">
    <property type="term" value="C:nucleolus"/>
    <property type="evidence" value="ECO:0007669"/>
    <property type="project" value="UniProtKB-SubCell"/>
</dbReference>
<dbReference type="GO" id="GO:0030687">
    <property type="term" value="C:preribosome, large subunit precursor"/>
    <property type="evidence" value="ECO:0007669"/>
    <property type="project" value="TreeGrafter"/>
</dbReference>
<feature type="compositionally biased region" description="Polar residues" evidence="7">
    <location>
        <begin position="890"/>
        <end position="900"/>
    </location>
</feature>
<comment type="subcellular location">
    <subcellularLocation>
        <location evidence="1">Membrane</location>
        <topology evidence="1">Multi-pass membrane protein</topology>
    </subcellularLocation>
    <subcellularLocation>
        <location evidence="2">Nucleus</location>
        <location evidence="2">Nucleolus</location>
    </subcellularLocation>
</comment>
<dbReference type="PRINTS" id="PR01157">
    <property type="entry name" value="P2YPURNOCPTR"/>
</dbReference>
<dbReference type="Gene3D" id="1.20.1070.10">
    <property type="entry name" value="Rhodopsin 7-helix transmembrane proteins"/>
    <property type="match status" value="1"/>
</dbReference>
<dbReference type="AlphaFoldDB" id="A0A8J6GIQ4"/>
<dbReference type="GO" id="GO:0045031">
    <property type="term" value="F:G protein-coupled ATP receptor activity"/>
    <property type="evidence" value="ECO:0007669"/>
    <property type="project" value="InterPro"/>
</dbReference>
<dbReference type="SUPFAM" id="SSF81321">
    <property type="entry name" value="Family A G protein-coupled receptor-like"/>
    <property type="match status" value="1"/>
</dbReference>
<dbReference type="InterPro" id="IPR017452">
    <property type="entry name" value="GPCR_Rhodpsn_7TM"/>
</dbReference>
<dbReference type="GO" id="GO:0006364">
    <property type="term" value="P:rRNA processing"/>
    <property type="evidence" value="ECO:0007669"/>
    <property type="project" value="InterPro"/>
</dbReference>
<name>A0A8J6GIQ4_MICOH</name>
<evidence type="ECO:0000313" key="12">
    <source>
        <dbReference type="Proteomes" id="UP000710432"/>
    </source>
</evidence>
<evidence type="ECO:0000313" key="11">
    <source>
        <dbReference type="EMBL" id="KAH0511949.1"/>
    </source>
</evidence>
<sequence length="900" mass="99068">MVSPIAIHVKISVLTPLGDLVLKPGVTSPAGAPEVGRYEPRGAGSGTHRASRVGSEQCAPEAASEATSWRSKQHGAVGAGETPRPRRAWGAGGVSTEAGALTARLSPLQSRHQKRARAQAQLRNLEAYAAQPHSFVFTRGRAGRSVQQLSLDVRRVMEPLTASRLQVRKKNSLKDCVAVAGPLGVTHFLVLSKTDNSVYLKLMRLPGGPTLTFQINKYTLVRDVVSSLRRHRMHEQQFNHPPLLVLNSFGVQGMHIKLMATMFQNLFPSLNVHTVNLNTIKRCLLINYNPDSQELDFRHYSIKVVPVGASRGMKKLLQEKFPNMSRLQDISELLATGVALSESEVEPDGEHNITELPQAVAGRGNMQAQQSAIRLTEIGPRMTLQLIKIQEGVGNGNVLFHSFVHKTEAELQAILAAKEEKLRLKAQRQNQQAENLQLKQELREAHKKKSLAGMKRARAGADGDSDAEDPGAPPEAAGASRNEEEEDDAEYFRQAVGKEPDEDMFPRVGKRRRLGGPPGKKQRGKEQRPGSGKGQGGNWRPPKPKDTKPCLDKYVEAADQQYRRFQEGYLWAILMAEFLVAAGGNGLALYRFITKEQRPWHPAVVFSVQLAVSNLCYALTLPPLAAYFYPPKNWSFGEVACRLERFVFTCNLLGGIFFITCISLSRYMVVVHPFFTRRHLRPKHAWVVTAASWAMAILLAAPMLGFSHQKEPQSGLGTCSRLNPEACVKCLGMMEDSQLGAFRTYSLVLACLGGILPLLLTLMAYGALGWVVLHSPGMTTAQKLHVVVLVTSGVAVYACSYVPYHITRVIHVDAMLHWTARCPNFTSVSQAVAELDLRAFFGYQTTRILVPLATCMHPLLYMAVAPSLDCHPCHRNPEDKSPRQGLPVAGTTTPQGQLSP</sequence>
<dbReference type="InterPro" id="IPR000276">
    <property type="entry name" value="GPCR_Rhodpsn"/>
</dbReference>
<evidence type="ECO:0000256" key="4">
    <source>
        <dbReference type="ARBA" id="ARBA00022989"/>
    </source>
</evidence>
<evidence type="ECO:0000259" key="10">
    <source>
        <dbReference type="PROSITE" id="PS50833"/>
    </source>
</evidence>
<feature type="transmembrane region" description="Helical" evidence="8">
    <location>
        <begin position="784"/>
        <end position="804"/>
    </location>
</feature>
<feature type="transmembrane region" description="Helical" evidence="8">
    <location>
        <begin position="747"/>
        <end position="772"/>
    </location>
</feature>
<feature type="transmembrane region" description="Helical" evidence="8">
    <location>
        <begin position="646"/>
        <end position="664"/>
    </location>
</feature>
<evidence type="ECO:0000256" key="8">
    <source>
        <dbReference type="SAM" id="Phobius"/>
    </source>
</evidence>
<feature type="domain" description="G-protein coupled receptors family 1 profile" evidence="9">
    <location>
        <begin position="584"/>
        <end position="861"/>
    </location>
</feature>
<feature type="transmembrane region" description="Helical" evidence="8">
    <location>
        <begin position="604"/>
        <end position="626"/>
    </location>
</feature>
<dbReference type="SMART" id="SM00879">
    <property type="entry name" value="Brix"/>
    <property type="match status" value="1"/>
</dbReference>
<dbReference type="GO" id="GO:0000027">
    <property type="term" value="P:ribosomal large subunit assembly"/>
    <property type="evidence" value="ECO:0007669"/>
    <property type="project" value="TreeGrafter"/>
</dbReference>
<dbReference type="EMBL" id="JAATJU010022111">
    <property type="protein sequence ID" value="KAH0511949.1"/>
    <property type="molecule type" value="Genomic_DNA"/>
</dbReference>
<dbReference type="PANTHER" id="PTHR12661:SF5">
    <property type="entry name" value="SUPPRESSOR OF SWI4 1 HOMOLOG"/>
    <property type="match status" value="1"/>
</dbReference>
<dbReference type="PROSITE" id="PS50262">
    <property type="entry name" value="G_PROTEIN_RECEP_F1_2"/>
    <property type="match status" value="1"/>
</dbReference>
<dbReference type="FunFam" id="1.20.1070.10:FF:000283">
    <property type="entry name" value="Purinergic receptor P2Y11"/>
    <property type="match status" value="1"/>
</dbReference>
<dbReference type="Pfam" id="PF04427">
    <property type="entry name" value="Brix"/>
    <property type="match status" value="1"/>
</dbReference>
<feature type="region of interest" description="Disordered" evidence="7">
    <location>
        <begin position="875"/>
        <end position="900"/>
    </location>
</feature>
<dbReference type="Proteomes" id="UP000710432">
    <property type="component" value="Unassembled WGS sequence"/>
</dbReference>
<evidence type="ECO:0000256" key="1">
    <source>
        <dbReference type="ARBA" id="ARBA00004141"/>
    </source>
</evidence>
<dbReference type="GO" id="GO:0005886">
    <property type="term" value="C:plasma membrane"/>
    <property type="evidence" value="ECO:0007669"/>
    <property type="project" value="InterPro"/>
</dbReference>
<evidence type="ECO:0000256" key="2">
    <source>
        <dbReference type="ARBA" id="ARBA00004604"/>
    </source>
</evidence>